<dbReference type="EMBL" id="BDSA01000002">
    <property type="protein sequence ID" value="GBE61097.1"/>
    <property type="molecule type" value="Genomic_DNA"/>
</dbReference>
<dbReference type="AlphaFoldDB" id="A0A2H6KDN1"/>
<name>A0A2H6KDN1_9APIC</name>
<keyword evidence="3" id="KW-1185">Reference proteome</keyword>
<dbReference type="GeneID" id="39874867"/>
<gene>
    <name evidence="2" type="ORF">BOVATA_025900</name>
</gene>
<sequence length="580" mass="62166">MPSCTKIRQLLPRLRLLGRNVTLLNAADSGKAATKASKQLRGLLGKALQENALADETLVQAADCLYDLKGCNTAIGAQICKAVEQRPHIYTKPLSGGVLWSFYAAGGRSTKRKRVVKSSCVAAIDAFMDELFAIQNDSKNASKIASTLGNLAIVGKCFSLPVSTRARLEQAIIDARENLIPILARSNAIVTYIDVLYRLKIRSDTIAEDALNALIAVASYHEIISTSSLAKTIKTLQAWKIGPLGTNRSAIELLTSKMKTPPVLLVKNPNALVKLYLASTRVALTSCGVHESTNSASNNSETSTGSENVAEDHSNSATESPNHTSSKSSGLSPEAGDKQGEMKHECHKAANPEQTTAHRSHISQENYSNTSDSSVENTVDLHGQSIQGTDSDARAVSGVRYLSALLLRHCCNIVTRCNARLLVVLYNAMCHHILRDIPIIKHDQGYPSVADEGSGSEKGDCSATSVLPKHQDDSSIQTAPQGHIDPASGLSMSDFAICVHTISVEVRDALALDALAQHGTSQPPLTLYDEKDLTTIRRAALVASRVYSGSPGEVVCLAEKSLRDRFGVTFTSDITDNNAN</sequence>
<dbReference type="RefSeq" id="XP_028867340.1">
    <property type="nucleotide sequence ID" value="XM_029011507.1"/>
</dbReference>
<feature type="region of interest" description="Disordered" evidence="1">
    <location>
        <begin position="448"/>
        <end position="483"/>
    </location>
</feature>
<proteinExistence type="predicted"/>
<dbReference type="OrthoDB" id="366381at2759"/>
<protein>
    <submittedName>
        <fullName evidence="2">Uncharacterized protein</fullName>
    </submittedName>
</protein>
<dbReference type="VEuPathDB" id="PiroplasmaDB:BOVATA_025900"/>
<dbReference type="Proteomes" id="UP000236319">
    <property type="component" value="Unassembled WGS sequence"/>
</dbReference>
<evidence type="ECO:0000313" key="3">
    <source>
        <dbReference type="Proteomes" id="UP000236319"/>
    </source>
</evidence>
<feature type="compositionally biased region" description="Low complexity" evidence="1">
    <location>
        <begin position="291"/>
        <end position="308"/>
    </location>
</feature>
<feature type="compositionally biased region" description="Basic and acidic residues" evidence="1">
    <location>
        <begin position="335"/>
        <end position="350"/>
    </location>
</feature>
<reference evidence="2 3" key="1">
    <citation type="journal article" date="2017" name="BMC Genomics">
        <title>Whole-genome assembly of Babesia ovata and comparative genomics between closely related pathogens.</title>
        <authorList>
            <person name="Yamagishi J."/>
            <person name="Asada M."/>
            <person name="Hakimi H."/>
            <person name="Tanaka T.Q."/>
            <person name="Sugimoto C."/>
            <person name="Kawazu S."/>
        </authorList>
    </citation>
    <scope>NUCLEOTIDE SEQUENCE [LARGE SCALE GENOMIC DNA]</scope>
    <source>
        <strain evidence="2 3">Miyake</strain>
    </source>
</reference>
<feature type="compositionally biased region" description="Polar residues" evidence="1">
    <location>
        <begin position="352"/>
        <end position="376"/>
    </location>
</feature>
<feature type="compositionally biased region" description="Polar residues" evidence="1">
    <location>
        <begin position="315"/>
        <end position="331"/>
    </location>
</feature>
<organism evidence="2 3">
    <name type="scientific">Babesia ovata</name>
    <dbReference type="NCBI Taxonomy" id="189622"/>
    <lineage>
        <taxon>Eukaryota</taxon>
        <taxon>Sar</taxon>
        <taxon>Alveolata</taxon>
        <taxon>Apicomplexa</taxon>
        <taxon>Aconoidasida</taxon>
        <taxon>Piroplasmida</taxon>
        <taxon>Babesiidae</taxon>
        <taxon>Babesia</taxon>
    </lineage>
</organism>
<feature type="region of interest" description="Disordered" evidence="1">
    <location>
        <begin position="290"/>
        <end position="376"/>
    </location>
</feature>
<accession>A0A2H6KDN1</accession>
<comment type="caution">
    <text evidence="2">The sequence shown here is derived from an EMBL/GenBank/DDBJ whole genome shotgun (WGS) entry which is preliminary data.</text>
</comment>
<evidence type="ECO:0000313" key="2">
    <source>
        <dbReference type="EMBL" id="GBE61097.1"/>
    </source>
</evidence>
<evidence type="ECO:0000256" key="1">
    <source>
        <dbReference type="SAM" id="MobiDB-lite"/>
    </source>
</evidence>